<proteinExistence type="inferred from homology"/>
<feature type="region of interest" description="Disordered" evidence="10">
    <location>
        <begin position="1"/>
        <end position="20"/>
    </location>
</feature>
<dbReference type="GO" id="GO:0008237">
    <property type="term" value="F:metallopeptidase activity"/>
    <property type="evidence" value="ECO:0007669"/>
    <property type="project" value="UniProtKB-KW"/>
</dbReference>
<feature type="compositionally biased region" description="Basic and acidic residues" evidence="10">
    <location>
        <begin position="334"/>
        <end position="343"/>
    </location>
</feature>
<feature type="compositionally biased region" description="Basic and acidic residues" evidence="10">
    <location>
        <begin position="260"/>
        <end position="269"/>
    </location>
</feature>
<evidence type="ECO:0000256" key="8">
    <source>
        <dbReference type="PIRSR" id="PIRSR621190-1"/>
    </source>
</evidence>
<dbReference type="Pfam" id="PF00413">
    <property type="entry name" value="Peptidase_M10"/>
    <property type="match status" value="1"/>
</dbReference>
<feature type="compositionally biased region" description="Basic and acidic residues" evidence="10">
    <location>
        <begin position="60"/>
        <end position="69"/>
    </location>
</feature>
<feature type="compositionally biased region" description="Basic residues" evidence="10">
    <location>
        <begin position="90"/>
        <end position="99"/>
    </location>
</feature>
<name>A0ABD2LKY7_9BILA</name>
<evidence type="ECO:0000256" key="7">
    <source>
        <dbReference type="ARBA" id="ARBA00023049"/>
    </source>
</evidence>
<feature type="active site" evidence="8">
    <location>
        <position position="671"/>
    </location>
</feature>
<feature type="binding site" evidence="9">
    <location>
        <position position="644"/>
    </location>
    <ligand>
        <name>Ca(2+)</name>
        <dbReference type="ChEBI" id="CHEBI:29108"/>
        <label>2</label>
    </ligand>
</feature>
<feature type="compositionally biased region" description="Basic residues" evidence="10">
    <location>
        <begin position="324"/>
        <end position="333"/>
    </location>
</feature>
<protein>
    <recommendedName>
        <fullName evidence="11">Peptidase metallopeptidase domain-containing protein</fullName>
    </recommendedName>
</protein>
<feature type="binding site" evidence="9">
    <location>
        <position position="646"/>
    </location>
    <ligand>
        <name>Zn(2+)</name>
        <dbReference type="ChEBI" id="CHEBI:29105"/>
        <label>1</label>
    </ligand>
</feature>
<feature type="compositionally biased region" description="Basic and acidic residues" evidence="10">
    <location>
        <begin position="147"/>
        <end position="156"/>
    </location>
</feature>
<sequence length="871" mass="106271">MFIWEGQIKGKEQRKRETKQKIIYYLITDRTEQKKRRRRRGEEKEEEEKKKKKRRRKRRRGEEKEEEEKKKKKRRRKRRRGEEKEEEEKKKKKRRRKRRRGEEKEEEEKKKKKRRRKRRRGEEKEEEEKKKKKRREKKKKRRRKRRRGEEKEEEEKKKKKRRRKRRRGEEKEEEEKRRRRGEEKEEEEKKKKKRRRKRRRGEEKEEEEKKKKKRRRKRRRGEEKEEEEKKKKKRRRKRRRGEEKEEEEKKKKKRRRKRRRGEEKEEEEKKKKKRRRKRRRGEEKEEEERRKRRRGEEKEEEEKKKKKRRRKRRRGEEKEEEEKKKKKRRRKRRRGEEKEEEEKKKKKRRRKRRRGEEKEEEEKCFLTFFGQDEGGRERGRGWSSKMGGGGVLKPRKTTMLLNSIWLIMATMAILGKGMPRRHSMEERREEEDKQWPEETSSGKMEGDELTNGELDDERHHGMALKYLLQFGYLSSPIPTPAELRNALIGFQEMAGLPNSGTMDKTTIETMKSTRCGNTDMSRSGGRRRRFVYISRWEDKVRNNELHLKWFIHNYTPDMSREEIRKIVHKAFSLWSSQVKINALESLSLFFEEAPTEAEADITILWAVGEHGDAHKFDGAGADGSNILAHTFYPNYQSKGTLNGDIHLDDFEQWNGDGSREGASFPHVLVHEIGHTLGLGHSKKQQAIMFPIYRKEQLEMMQLDVDDKCAVNWSYVGATDLCLYIWLLSEVLPKKVAQERELSSNMLADDKDAPWEDMAALKMRFRGLTMPQCGHGPGGRMRSQLAELLRRRLGFGHSIARDYAENLCEFFDAFRKEFDLKSTDKLHEVIRLHSVHNYFHPGDNFNKFEQFGRKQRFDSAFFQQLMAIFFDG</sequence>
<feature type="compositionally biased region" description="Basic residues" evidence="10">
    <location>
        <begin position="70"/>
        <end position="79"/>
    </location>
</feature>
<feature type="compositionally biased region" description="Basic residues" evidence="10">
    <location>
        <begin position="344"/>
        <end position="353"/>
    </location>
</feature>
<evidence type="ECO:0000256" key="5">
    <source>
        <dbReference type="ARBA" id="ARBA00022801"/>
    </source>
</evidence>
<dbReference type="SUPFAM" id="SSF47090">
    <property type="entry name" value="PGBD-like"/>
    <property type="match status" value="1"/>
</dbReference>
<feature type="compositionally biased region" description="Basic and acidic residues" evidence="10">
    <location>
        <begin position="240"/>
        <end position="249"/>
    </location>
</feature>
<feature type="compositionally biased region" description="Basic residues" evidence="10">
    <location>
        <begin position="110"/>
        <end position="119"/>
    </location>
</feature>
<feature type="binding site" evidence="9">
    <location>
        <position position="680"/>
    </location>
    <ligand>
        <name>Zn(2+)</name>
        <dbReference type="ChEBI" id="CHEBI:29105"/>
        <label>2</label>
        <note>catalytic</note>
    </ligand>
</feature>
<comment type="cofactor">
    <cofactor evidence="9">
        <name>Zn(2+)</name>
        <dbReference type="ChEBI" id="CHEBI:29105"/>
    </cofactor>
    <text evidence="9">Binds 2 Zn(2+) ions per subunit.</text>
</comment>
<dbReference type="PANTHER" id="PTHR10201:SF291">
    <property type="entry name" value="MATRIX METALLOPROTEINASE 1, ISOFORM C-RELATED"/>
    <property type="match status" value="1"/>
</dbReference>
<feature type="compositionally biased region" description="Basic residues" evidence="10">
    <location>
        <begin position="270"/>
        <end position="279"/>
    </location>
</feature>
<keyword evidence="6 9" id="KW-0862">Zinc</keyword>
<evidence type="ECO:0000259" key="11">
    <source>
        <dbReference type="SMART" id="SM00235"/>
    </source>
</evidence>
<keyword evidence="2" id="KW-0645">Protease</keyword>
<feature type="binding site" evidence="9">
    <location>
        <position position="688"/>
    </location>
    <ligand>
        <name>Zn(2+)</name>
        <dbReference type="ChEBI" id="CHEBI:29105"/>
        <label>2</label>
        <note>catalytic</note>
    </ligand>
</feature>
<dbReference type="GO" id="GO:0006508">
    <property type="term" value="P:proteolysis"/>
    <property type="evidence" value="ECO:0007669"/>
    <property type="project" value="UniProtKB-KW"/>
</dbReference>
<feature type="compositionally biased region" description="Basic residues" evidence="10">
    <location>
        <begin position="130"/>
        <end position="146"/>
    </location>
</feature>
<feature type="binding site" evidence="9">
    <location>
        <position position="618"/>
    </location>
    <ligand>
        <name>Ca(2+)</name>
        <dbReference type="ChEBI" id="CHEBI:29108"/>
        <label>3</label>
    </ligand>
</feature>
<evidence type="ECO:0000256" key="4">
    <source>
        <dbReference type="ARBA" id="ARBA00022729"/>
    </source>
</evidence>
<feature type="binding site" evidence="9">
    <location>
        <position position="617"/>
    </location>
    <ligand>
        <name>Ca(2+)</name>
        <dbReference type="ChEBI" id="CHEBI:29108"/>
        <label>3</label>
    </ligand>
</feature>
<evidence type="ECO:0000256" key="10">
    <source>
        <dbReference type="SAM" id="MobiDB-lite"/>
    </source>
</evidence>
<reference evidence="12 13" key="1">
    <citation type="submission" date="2024-10" db="EMBL/GenBank/DDBJ databases">
        <authorList>
            <person name="Kim D."/>
        </authorList>
    </citation>
    <scope>NUCLEOTIDE SEQUENCE [LARGE SCALE GENOMIC DNA]</scope>
    <source>
        <strain evidence="12">BH-2024</strain>
    </source>
</reference>
<dbReference type="SMART" id="SM00235">
    <property type="entry name" value="ZnMc"/>
    <property type="match status" value="1"/>
</dbReference>
<dbReference type="EMBL" id="JBICBT010000362">
    <property type="protein sequence ID" value="KAL3115898.1"/>
    <property type="molecule type" value="Genomic_DNA"/>
</dbReference>
<feature type="binding site" evidence="9">
    <location>
        <position position="674"/>
    </location>
    <ligand>
        <name>Zn(2+)</name>
        <dbReference type="ChEBI" id="CHEBI:29105"/>
        <label>2</label>
        <note>catalytic</note>
    </ligand>
</feature>
<dbReference type="Proteomes" id="UP001620626">
    <property type="component" value="Unassembled WGS sequence"/>
</dbReference>
<evidence type="ECO:0000256" key="1">
    <source>
        <dbReference type="ARBA" id="ARBA00010370"/>
    </source>
</evidence>
<evidence type="ECO:0000256" key="3">
    <source>
        <dbReference type="ARBA" id="ARBA00022723"/>
    </source>
</evidence>
<feature type="compositionally biased region" description="Basic and acidic residues" evidence="10">
    <location>
        <begin position="120"/>
        <end position="129"/>
    </location>
</feature>
<comment type="cofactor">
    <cofactor evidence="9">
        <name>Ca(2+)</name>
        <dbReference type="ChEBI" id="CHEBI:29108"/>
    </cofactor>
    <text evidence="9">Can bind about 5 Ca(2+) ions per subunit.</text>
</comment>
<feature type="compositionally biased region" description="Basic residues" evidence="10">
    <location>
        <begin position="190"/>
        <end position="199"/>
    </location>
</feature>
<dbReference type="InterPro" id="IPR006026">
    <property type="entry name" value="Peptidase_Metallo"/>
</dbReference>
<keyword evidence="4" id="KW-0732">Signal</keyword>
<dbReference type="Gene3D" id="3.40.390.10">
    <property type="entry name" value="Collagenase (Catalytic Domain)"/>
    <property type="match status" value="1"/>
</dbReference>
<feature type="binding site" evidence="9">
    <location>
        <position position="651"/>
    </location>
    <ligand>
        <name>Ca(2+)</name>
        <dbReference type="ChEBI" id="CHEBI:29108"/>
        <label>1</label>
    </ligand>
</feature>
<evidence type="ECO:0000256" key="6">
    <source>
        <dbReference type="ARBA" id="ARBA00022833"/>
    </source>
</evidence>
<feature type="binding site" evidence="9">
    <location>
        <position position="648"/>
    </location>
    <ligand>
        <name>Ca(2+)</name>
        <dbReference type="ChEBI" id="CHEBI:29108"/>
        <label>3</label>
    </ligand>
</feature>
<feature type="binding site" evidence="9">
    <location>
        <position position="610"/>
    </location>
    <ligand>
        <name>Zn(2+)</name>
        <dbReference type="ChEBI" id="CHEBI:29105"/>
        <label>1</label>
    </ligand>
</feature>
<evidence type="ECO:0000313" key="13">
    <source>
        <dbReference type="Proteomes" id="UP001620626"/>
    </source>
</evidence>
<dbReference type="InterPro" id="IPR036365">
    <property type="entry name" value="PGBD-like_sf"/>
</dbReference>
<organism evidence="12 13">
    <name type="scientific">Heterodera trifolii</name>
    <dbReference type="NCBI Taxonomy" id="157864"/>
    <lineage>
        <taxon>Eukaryota</taxon>
        <taxon>Metazoa</taxon>
        <taxon>Ecdysozoa</taxon>
        <taxon>Nematoda</taxon>
        <taxon>Chromadorea</taxon>
        <taxon>Rhabditida</taxon>
        <taxon>Tylenchina</taxon>
        <taxon>Tylenchomorpha</taxon>
        <taxon>Tylenchoidea</taxon>
        <taxon>Heteroderidae</taxon>
        <taxon>Heteroderinae</taxon>
        <taxon>Heterodera</taxon>
    </lineage>
</organism>
<feature type="compositionally biased region" description="Basic and acidic residues" evidence="10">
    <location>
        <begin position="167"/>
        <end position="189"/>
    </location>
</feature>
<dbReference type="InterPro" id="IPR033739">
    <property type="entry name" value="M10A_MMP"/>
</dbReference>
<keyword evidence="7" id="KW-0482">Metalloprotease</keyword>
<feature type="binding site" evidence="9">
    <location>
        <position position="651"/>
    </location>
    <ligand>
        <name>Ca(2+)</name>
        <dbReference type="ChEBI" id="CHEBI:29108"/>
        <label>3</label>
    </ligand>
</feature>
<keyword evidence="5" id="KW-0378">Hydrolase</keyword>
<keyword evidence="13" id="KW-1185">Reference proteome</keyword>
<evidence type="ECO:0000256" key="2">
    <source>
        <dbReference type="ARBA" id="ARBA00022670"/>
    </source>
</evidence>
<feature type="binding site" evidence="9">
    <location>
        <position position="557"/>
    </location>
    <ligand>
        <name>Ca(2+)</name>
        <dbReference type="ChEBI" id="CHEBI:29108"/>
        <label>1</label>
    </ligand>
</feature>
<dbReference type="AlphaFoldDB" id="A0ABD2LKY7"/>
<feature type="compositionally biased region" description="Basic and acidic residues" evidence="10">
    <location>
        <begin position="280"/>
        <end position="303"/>
    </location>
</feature>
<feature type="binding site" evidence="9">
    <location>
        <position position="612"/>
    </location>
    <ligand>
        <name>Zn(2+)</name>
        <dbReference type="ChEBI" id="CHEBI:29105"/>
        <label>1</label>
    </ligand>
</feature>
<feature type="region of interest" description="Disordered" evidence="10">
    <location>
        <begin position="418"/>
        <end position="453"/>
    </location>
</feature>
<feature type="compositionally biased region" description="Basic and acidic residues" evidence="10">
    <location>
        <begin position="100"/>
        <end position="109"/>
    </location>
</feature>
<dbReference type="InterPro" id="IPR021190">
    <property type="entry name" value="Pept_M10A"/>
</dbReference>
<feature type="binding site" description="in inhibited form" evidence="9">
    <location>
        <position position="515"/>
    </location>
    <ligand>
        <name>Zn(2+)</name>
        <dbReference type="ChEBI" id="CHEBI:29105"/>
        <label>2</label>
        <note>catalytic</note>
    </ligand>
</feature>
<feature type="compositionally biased region" description="Basic and acidic residues" evidence="10">
    <location>
        <begin position="200"/>
        <end position="209"/>
    </location>
</feature>
<feature type="compositionally biased region" description="Basic residues" evidence="10">
    <location>
        <begin position="304"/>
        <end position="313"/>
    </location>
</feature>
<comment type="similarity">
    <text evidence="1">Belongs to the peptidase M10A family.</text>
</comment>
<keyword evidence="9" id="KW-0106">Calcium</keyword>
<feature type="compositionally biased region" description="Basic residues" evidence="10">
    <location>
        <begin position="250"/>
        <end position="259"/>
    </location>
</feature>
<feature type="region of interest" description="Disordered" evidence="10">
    <location>
        <begin position="25"/>
        <end position="358"/>
    </location>
</feature>
<keyword evidence="3 9" id="KW-0479">Metal-binding</keyword>
<feature type="domain" description="Peptidase metallopeptidase" evidence="11">
    <location>
        <begin position="532"/>
        <end position="716"/>
    </location>
</feature>
<comment type="caution">
    <text evidence="12">The sequence shown here is derived from an EMBL/GenBank/DDBJ whole genome shotgun (WGS) entry which is preliminary data.</text>
</comment>
<feature type="compositionally biased region" description="Basic residues" evidence="10">
    <location>
        <begin position="210"/>
        <end position="219"/>
    </location>
</feature>
<feature type="binding site" evidence="9">
    <location>
        <position position="600"/>
    </location>
    <ligand>
        <name>Ca(2+)</name>
        <dbReference type="ChEBI" id="CHEBI:29108"/>
        <label>2</label>
    </ligand>
</feature>
<accession>A0ABD2LKY7</accession>
<feature type="compositionally biased region" description="Basic and acidic residues" evidence="10">
    <location>
        <begin position="80"/>
        <end position="89"/>
    </location>
</feature>
<feature type="binding site" evidence="9">
    <location>
        <position position="629"/>
    </location>
    <ligand>
        <name>Zn(2+)</name>
        <dbReference type="ChEBI" id="CHEBI:29105"/>
        <label>1</label>
    </ligand>
</feature>
<feature type="compositionally biased region" description="Basic residues" evidence="10">
    <location>
        <begin position="157"/>
        <end position="166"/>
    </location>
</feature>
<dbReference type="InterPro" id="IPR024079">
    <property type="entry name" value="MetalloPept_cat_dom_sf"/>
</dbReference>
<dbReference type="PRINTS" id="PR00138">
    <property type="entry name" value="MATRIXIN"/>
</dbReference>
<evidence type="ECO:0000256" key="9">
    <source>
        <dbReference type="PIRSR" id="PIRSR621190-2"/>
    </source>
</evidence>
<feature type="compositionally biased region" description="Basic and acidic residues" evidence="10">
    <location>
        <begin position="40"/>
        <end position="49"/>
    </location>
</feature>
<feature type="binding site" evidence="9">
    <location>
        <position position="649"/>
    </location>
    <ligand>
        <name>Ca(2+)</name>
        <dbReference type="ChEBI" id="CHEBI:29108"/>
        <label>1</label>
    </ligand>
</feature>
<dbReference type="SUPFAM" id="SSF55486">
    <property type="entry name" value="Metalloproteases ('zincins'), catalytic domain"/>
    <property type="match status" value="1"/>
</dbReference>
<feature type="compositionally biased region" description="Basic and acidic residues" evidence="10">
    <location>
        <begin position="220"/>
        <end position="229"/>
    </location>
</feature>
<feature type="compositionally biased region" description="Basic residues" evidence="10">
    <location>
        <begin position="230"/>
        <end position="239"/>
    </location>
</feature>
<dbReference type="CDD" id="cd04278">
    <property type="entry name" value="ZnMc_MMP"/>
    <property type="match status" value="1"/>
</dbReference>
<feature type="compositionally biased region" description="Basic and acidic residues" evidence="10">
    <location>
        <begin position="422"/>
        <end position="436"/>
    </location>
</feature>
<dbReference type="InterPro" id="IPR001818">
    <property type="entry name" value="Pept_M10_metallopeptidase"/>
</dbReference>
<feature type="compositionally biased region" description="Basic residues" evidence="10">
    <location>
        <begin position="50"/>
        <end position="59"/>
    </location>
</feature>
<gene>
    <name evidence="12" type="ORF">niasHT_007198</name>
</gene>
<dbReference type="PANTHER" id="PTHR10201">
    <property type="entry name" value="MATRIX METALLOPROTEINASE"/>
    <property type="match status" value="1"/>
</dbReference>
<evidence type="ECO:0000313" key="12">
    <source>
        <dbReference type="EMBL" id="KAL3115898.1"/>
    </source>
</evidence>
<dbReference type="GO" id="GO:0046872">
    <property type="term" value="F:metal ion binding"/>
    <property type="evidence" value="ECO:0007669"/>
    <property type="project" value="UniProtKB-KW"/>
</dbReference>
<feature type="binding site" evidence="9">
    <location>
        <position position="670"/>
    </location>
    <ligand>
        <name>Zn(2+)</name>
        <dbReference type="ChEBI" id="CHEBI:29105"/>
        <label>2</label>
        <note>catalytic</note>
    </ligand>
</feature>
<feature type="compositionally biased region" description="Basic and acidic residues" evidence="10">
    <location>
        <begin position="314"/>
        <end position="323"/>
    </location>
</feature>